<evidence type="ECO:0000313" key="2">
    <source>
        <dbReference type="Proteomes" id="UP000008204"/>
    </source>
</evidence>
<dbReference type="EMBL" id="CP001287">
    <property type="protein sequence ID" value="ACK66186.1"/>
    <property type="molecule type" value="Genomic_DNA"/>
</dbReference>
<organism evidence="1 2">
    <name type="scientific">Rippkaea orientalis (strain PCC 8801 / RF-1)</name>
    <name type="common">Cyanothece sp. (strain PCC 8801)</name>
    <dbReference type="NCBI Taxonomy" id="41431"/>
    <lineage>
        <taxon>Bacteria</taxon>
        <taxon>Bacillati</taxon>
        <taxon>Cyanobacteriota</taxon>
        <taxon>Cyanophyceae</taxon>
        <taxon>Oscillatoriophycideae</taxon>
        <taxon>Chroococcales</taxon>
        <taxon>Aphanothecaceae</taxon>
        <taxon>Rippkaea</taxon>
        <taxon>Rippkaea orientalis</taxon>
    </lineage>
</organism>
<dbReference type="RefSeq" id="WP_012595454.1">
    <property type="nucleotide sequence ID" value="NC_011726.1"/>
</dbReference>
<accession>B7K039</accession>
<dbReference type="KEGG" id="cyp:PCC8801_2157"/>
<name>B7K039_RIPO1</name>
<protein>
    <submittedName>
        <fullName evidence="1">Uncharacterized protein</fullName>
    </submittedName>
</protein>
<keyword evidence="2" id="KW-1185">Reference proteome</keyword>
<dbReference type="HOGENOM" id="CLU_2989084_0_0_3"/>
<dbReference type="AlphaFoldDB" id="B7K039"/>
<proteinExistence type="predicted"/>
<gene>
    <name evidence="1" type="ordered locus">PCC8801_2157</name>
</gene>
<reference evidence="2" key="1">
    <citation type="journal article" date="2011" name="MBio">
        <title>Novel metabolic attributes of the genus Cyanothece, comprising a group of unicellular nitrogen-fixing Cyanobacteria.</title>
        <authorList>
            <person name="Bandyopadhyay A."/>
            <person name="Elvitigala T."/>
            <person name="Welsh E."/>
            <person name="Stockel J."/>
            <person name="Liberton M."/>
            <person name="Min H."/>
            <person name="Sherman L.A."/>
            <person name="Pakrasi H.B."/>
        </authorList>
    </citation>
    <scope>NUCLEOTIDE SEQUENCE [LARGE SCALE GENOMIC DNA]</scope>
    <source>
        <strain evidence="2">PCC 8801</strain>
    </source>
</reference>
<dbReference type="Proteomes" id="UP000008204">
    <property type="component" value="Chromosome"/>
</dbReference>
<sequence length="57" mass="6612">MPKLSQLLKFFGFLGAIYCLYAVKTVLGIDISHKYHAPALFKKPIYATLKYYHSHHQ</sequence>
<evidence type="ECO:0000313" key="1">
    <source>
        <dbReference type="EMBL" id="ACK66186.1"/>
    </source>
</evidence>